<organism evidence="2 3">
    <name type="scientific">Geodermatophilus obscurus</name>
    <dbReference type="NCBI Taxonomy" id="1861"/>
    <lineage>
        <taxon>Bacteria</taxon>
        <taxon>Bacillati</taxon>
        <taxon>Actinomycetota</taxon>
        <taxon>Actinomycetes</taxon>
        <taxon>Geodermatophilales</taxon>
        <taxon>Geodermatophilaceae</taxon>
        <taxon>Geodermatophilus</taxon>
    </lineage>
</organism>
<protein>
    <submittedName>
        <fullName evidence="2">ABC-2 family transporter protein</fullName>
    </submittedName>
</protein>
<feature type="transmembrane region" description="Helical" evidence="1">
    <location>
        <begin position="236"/>
        <end position="255"/>
    </location>
</feature>
<keyword evidence="1" id="KW-0812">Transmembrane</keyword>
<feature type="transmembrane region" description="Helical" evidence="1">
    <location>
        <begin position="36"/>
        <end position="57"/>
    </location>
</feature>
<dbReference type="Proteomes" id="UP000183642">
    <property type="component" value="Unassembled WGS sequence"/>
</dbReference>
<name>A0A1I5F084_9ACTN</name>
<dbReference type="OrthoDB" id="5188656at2"/>
<accession>A0A1I5F084</accession>
<feature type="transmembrane region" description="Helical" evidence="1">
    <location>
        <begin position="187"/>
        <end position="209"/>
    </location>
</feature>
<dbReference type="EMBL" id="FOWE01000004">
    <property type="protein sequence ID" value="SFO17198.1"/>
    <property type="molecule type" value="Genomic_DNA"/>
</dbReference>
<dbReference type="AlphaFoldDB" id="A0A1I5F084"/>
<feature type="transmembrane region" description="Helical" evidence="1">
    <location>
        <begin position="158"/>
        <end position="180"/>
    </location>
</feature>
<proteinExistence type="predicted"/>
<gene>
    <name evidence="2" type="ORF">SAMN05660359_01750</name>
</gene>
<keyword evidence="1" id="KW-1133">Transmembrane helix</keyword>
<evidence type="ECO:0000313" key="2">
    <source>
        <dbReference type="EMBL" id="SFO17198.1"/>
    </source>
</evidence>
<keyword evidence="3" id="KW-1185">Reference proteome</keyword>
<evidence type="ECO:0000256" key="1">
    <source>
        <dbReference type="SAM" id="Phobius"/>
    </source>
</evidence>
<dbReference type="RefSeq" id="WP_075013165.1">
    <property type="nucleotide sequence ID" value="NZ_FOWE01000004.1"/>
</dbReference>
<reference evidence="3" key="1">
    <citation type="submission" date="2016-10" db="EMBL/GenBank/DDBJ databases">
        <authorList>
            <person name="Varghese N."/>
            <person name="Submissions S."/>
        </authorList>
    </citation>
    <scope>NUCLEOTIDE SEQUENCE [LARGE SCALE GENOMIC DNA]</scope>
    <source>
        <strain evidence="3">DSM 43161</strain>
    </source>
</reference>
<feature type="transmembrane region" description="Helical" evidence="1">
    <location>
        <begin position="69"/>
        <end position="92"/>
    </location>
</feature>
<keyword evidence="1" id="KW-0472">Membrane</keyword>
<feature type="transmembrane region" description="Helical" evidence="1">
    <location>
        <begin position="113"/>
        <end position="138"/>
    </location>
</feature>
<sequence>MTATRTAGAARVPLPRLLARTCAAEWTRLWTVRTSWWFLLAAAVVLVGLGTVAGVESAGDPAQSGGDPVWAGVTVFVMPAQFALFGLALTAVTSDHATGGIVPALQWTPRRGVLLLARAGVAVATATAAGVVLVLASALAAHTAHPDLTLPVGEGLDALGTVALVVAAGAALGAGLGFLLRSTAGALVAVFLLVLVLPLVLPQFGLAWATSVAEALPGSGAAYLLFGGELPGMSRASSVTVLLAWAAGALLLGWLRLSRSDVR</sequence>
<evidence type="ECO:0000313" key="3">
    <source>
        <dbReference type="Proteomes" id="UP000183642"/>
    </source>
</evidence>